<keyword evidence="4" id="KW-0720">Serine protease</keyword>
<keyword evidence="5" id="KW-0472">Membrane</keyword>
<accession>A0A8E6B5R4</accession>
<gene>
    <name evidence="7" type="ORF">KIH39_24530</name>
</gene>
<evidence type="ECO:0000256" key="1">
    <source>
        <dbReference type="ARBA" id="ARBA00008683"/>
    </source>
</evidence>
<dbReference type="CDD" id="cd07023">
    <property type="entry name" value="S49_Sppa_N_C"/>
    <property type="match status" value="1"/>
</dbReference>
<protein>
    <submittedName>
        <fullName evidence="7">S49 family peptidase</fullName>
    </submittedName>
</protein>
<dbReference type="AlphaFoldDB" id="A0A8E6B5R4"/>
<feature type="domain" description="Peptidase S49" evidence="6">
    <location>
        <begin position="126"/>
        <end position="229"/>
    </location>
</feature>
<evidence type="ECO:0000256" key="2">
    <source>
        <dbReference type="ARBA" id="ARBA00022670"/>
    </source>
</evidence>
<feature type="transmembrane region" description="Helical" evidence="5">
    <location>
        <begin position="12"/>
        <end position="38"/>
    </location>
</feature>
<dbReference type="InterPro" id="IPR047272">
    <property type="entry name" value="S49_SppA_C"/>
</dbReference>
<dbReference type="RefSeq" id="WP_213496474.1">
    <property type="nucleotide sequence ID" value="NZ_CP074694.1"/>
</dbReference>
<evidence type="ECO:0000313" key="8">
    <source>
        <dbReference type="Proteomes" id="UP000676194"/>
    </source>
</evidence>
<dbReference type="PANTHER" id="PTHR42987">
    <property type="entry name" value="PEPTIDASE S49"/>
    <property type="match status" value="1"/>
</dbReference>
<evidence type="ECO:0000313" key="7">
    <source>
        <dbReference type="EMBL" id="QVL31964.1"/>
    </source>
</evidence>
<evidence type="ECO:0000256" key="4">
    <source>
        <dbReference type="ARBA" id="ARBA00022825"/>
    </source>
</evidence>
<evidence type="ECO:0000259" key="6">
    <source>
        <dbReference type="Pfam" id="PF01343"/>
    </source>
</evidence>
<dbReference type="Gene3D" id="3.90.226.10">
    <property type="entry name" value="2-enoyl-CoA Hydratase, Chain A, domain 1"/>
    <property type="match status" value="2"/>
</dbReference>
<organism evidence="7 8">
    <name type="scientific">Telmatocola sphagniphila</name>
    <dbReference type="NCBI Taxonomy" id="1123043"/>
    <lineage>
        <taxon>Bacteria</taxon>
        <taxon>Pseudomonadati</taxon>
        <taxon>Planctomycetota</taxon>
        <taxon>Planctomycetia</taxon>
        <taxon>Gemmatales</taxon>
        <taxon>Gemmataceae</taxon>
    </lineage>
</organism>
<sequence>MAEKNQRPLQWIRILLFILVMGSFAANLVLCVALNLLVPKDELLVEYPYKGQNEKTKIAIVKIDGLLMEGFLDFAHEQIEQVCSDPHVKAVVLRINSPGGTISASEVLHREITAMAKGTHRFSVKDPRPLVISMGALAASGGYYVAMPGEYIFAENYCLTGSIGVYASLPNIAEFGKKYGLKMELIKAGDIKASGSPFHEMTPSERAPWQEMVDNAYDQFLEVVQNGRPKLTKAKLTDVLFQKEVPERNDKGEAIKDAQGKPQFVRVQRKLADGGTYTAKQALEYGLIDEIGTLDQAIEKAATLANISNYKVIVYQKHLPIWEQYLGLKVKQPSLNPAQLANLFVPRGWMIMPGADLSAILSGGSN</sequence>
<keyword evidence="8" id="KW-1185">Reference proteome</keyword>
<dbReference type="EMBL" id="CP074694">
    <property type="protein sequence ID" value="QVL31964.1"/>
    <property type="molecule type" value="Genomic_DNA"/>
</dbReference>
<comment type="similarity">
    <text evidence="1">Belongs to the peptidase S49 family.</text>
</comment>
<evidence type="ECO:0000256" key="5">
    <source>
        <dbReference type="SAM" id="Phobius"/>
    </source>
</evidence>
<proteinExistence type="inferred from homology"/>
<dbReference type="InterPro" id="IPR029045">
    <property type="entry name" value="ClpP/crotonase-like_dom_sf"/>
</dbReference>
<dbReference type="Pfam" id="PF01343">
    <property type="entry name" value="Peptidase_S49"/>
    <property type="match status" value="2"/>
</dbReference>
<reference evidence="7" key="1">
    <citation type="submission" date="2021-05" db="EMBL/GenBank/DDBJ databases">
        <title>Complete genome sequence of the cellulolytic planctomycete Telmatocola sphagniphila SP2T and characterization of the first cellulase from planctomycetes.</title>
        <authorList>
            <person name="Rakitin A.L."/>
            <person name="Beletsky A.V."/>
            <person name="Naumoff D.G."/>
            <person name="Kulichevskaya I.S."/>
            <person name="Mardanov A.V."/>
            <person name="Ravin N.V."/>
            <person name="Dedysh S.N."/>
        </authorList>
    </citation>
    <scope>NUCLEOTIDE SEQUENCE</scope>
    <source>
        <strain evidence="7">SP2T</strain>
    </source>
</reference>
<keyword evidence="2" id="KW-0645">Protease</keyword>
<dbReference type="Proteomes" id="UP000676194">
    <property type="component" value="Chromosome"/>
</dbReference>
<dbReference type="SUPFAM" id="SSF52096">
    <property type="entry name" value="ClpP/crotonase"/>
    <property type="match status" value="1"/>
</dbReference>
<dbReference type="KEGG" id="tsph:KIH39_24530"/>
<keyword evidence="3" id="KW-0378">Hydrolase</keyword>
<feature type="domain" description="Peptidase S49" evidence="6">
    <location>
        <begin position="269"/>
        <end position="307"/>
    </location>
</feature>
<dbReference type="GO" id="GO:0008236">
    <property type="term" value="F:serine-type peptidase activity"/>
    <property type="evidence" value="ECO:0007669"/>
    <property type="project" value="UniProtKB-KW"/>
</dbReference>
<keyword evidence="5" id="KW-0812">Transmembrane</keyword>
<dbReference type="GO" id="GO:0006508">
    <property type="term" value="P:proteolysis"/>
    <property type="evidence" value="ECO:0007669"/>
    <property type="project" value="UniProtKB-KW"/>
</dbReference>
<dbReference type="InterPro" id="IPR002142">
    <property type="entry name" value="Peptidase_S49"/>
</dbReference>
<dbReference type="PANTHER" id="PTHR42987:SF4">
    <property type="entry name" value="PROTEASE SOHB-RELATED"/>
    <property type="match status" value="1"/>
</dbReference>
<keyword evidence="5" id="KW-1133">Transmembrane helix</keyword>
<evidence type="ECO:0000256" key="3">
    <source>
        <dbReference type="ARBA" id="ARBA00022801"/>
    </source>
</evidence>
<name>A0A8E6B5R4_9BACT</name>